<evidence type="ECO:0000313" key="1">
    <source>
        <dbReference type="EMBL" id="OTQ48899.1"/>
    </source>
</evidence>
<dbReference type="AlphaFoldDB" id="A0A242NTB9"/>
<dbReference type="EMBL" id="NASK01000099">
    <property type="protein sequence ID" value="OTQ48899.1"/>
    <property type="molecule type" value="Genomic_DNA"/>
</dbReference>
<dbReference type="OrthoDB" id="7066358at2"/>
<reference evidence="1 2" key="1">
    <citation type="submission" date="2017-03" db="EMBL/GenBank/DDBJ databases">
        <title>Comparative genomics of honeybee gut symbionts reveal geographically distinct and subgroup specific antibiotic resistance.</title>
        <authorList>
            <person name="Ludvigsen J."/>
            <person name="Porcellato D."/>
            <person name="Labee-Lund T.M."/>
            <person name="Amdam G.V."/>
            <person name="Rudi K."/>
        </authorList>
    </citation>
    <scope>NUCLEOTIDE SEQUENCE [LARGE SCALE GENOMIC DNA]</scope>
    <source>
        <strain evidence="1 2">A-4-12</strain>
    </source>
</reference>
<dbReference type="Proteomes" id="UP000194968">
    <property type="component" value="Unassembled WGS sequence"/>
</dbReference>
<organism evidence="1 2">
    <name type="scientific">Gilliamella apis</name>
    <dbReference type="NCBI Taxonomy" id="1970738"/>
    <lineage>
        <taxon>Bacteria</taxon>
        <taxon>Pseudomonadati</taxon>
        <taxon>Pseudomonadota</taxon>
        <taxon>Gammaproteobacteria</taxon>
        <taxon>Orbales</taxon>
        <taxon>Orbaceae</taxon>
        <taxon>Gilliamella</taxon>
    </lineage>
</organism>
<proteinExistence type="predicted"/>
<sequence>MNQIINKSVKKISSILPLLLVSPSSYCSLDSKTVQAIHGNKPLLSAQLENNMKDFDLFGLNTDGKNYYGDEVKNMPYSTSYPFKERIKVAPLKLPDNSQFVDEDGDQLSAIDTSSAITMKWYYTNAKKQLIEFEPEDSDTFCSLSEKGWYAPYKIKLEANGILLYTQYGLPNSNQYPNEDIMDSPAKIYTLLEDNGFCYARPSLQPSEAQSGQKNQWNKNYGFLIQSNTELSNFPTTAFYGAQFDLTLAQKGIADQYDWQLIKGKELVSKPIISASNDFVTLRFGTDNAKNTLIAWNYVMGNNTGYEVILEGTHITNGYKIRYGFTITKWYSGWNLATIGTGISSIGKASQIAEACEQLPGNYRITNADELSNANFNAGKDAIFTREIGSLMSEWGYPTQESYPDSWAPALKENNKRKRIWVYDPTMNKYCDLHPYDGKYHCKNESQDKNGLCIAVDTN</sequence>
<protein>
    <submittedName>
        <fullName evidence="1">Uncharacterized protein</fullName>
    </submittedName>
</protein>
<evidence type="ECO:0000313" key="2">
    <source>
        <dbReference type="Proteomes" id="UP000194968"/>
    </source>
</evidence>
<name>A0A242NTB9_9GAMM</name>
<dbReference type="RefSeq" id="WP_086320797.1">
    <property type="nucleotide sequence ID" value="NZ_NASK01000099.1"/>
</dbReference>
<gene>
    <name evidence="1" type="ORF">B6D06_08210</name>
</gene>
<accession>A0A242NTB9</accession>
<comment type="caution">
    <text evidence="1">The sequence shown here is derived from an EMBL/GenBank/DDBJ whole genome shotgun (WGS) entry which is preliminary data.</text>
</comment>